<evidence type="ECO:0000313" key="5">
    <source>
        <dbReference type="Proteomes" id="UP000238589"/>
    </source>
</evidence>
<evidence type="ECO:0000313" key="4">
    <source>
        <dbReference type="EMBL" id="PRD64032.1"/>
    </source>
</evidence>
<sequence length="456" mass="51103">MTAQISDRLLYQGKQHEIYGEPLDAYLGQLKSPLRFQVASTALWRGYLCKWAIEDGQLFLLSLQGILENDEVASIKTLFPESSGRVHADWFSGILRLPQGRRIEYVHMPYASVYDRDLFIRVQDGMVLDEELVENRSEVHRTRIGSRTVFEFEQDEYESLFGLPLEKRFPVVPGFSRQHFPGDAPLDFSELSSPYLETILSAHFGTEPAAEPIETFDQLIQSAWQAVRKAEGSHFVAEWEQAPRPFHYWEVDTRPVLRPYLEAVKSLSAVDPLPATADLLVLAIQADDLTLLQQLLSSGADPNASDSEGRLPLVEACGRSWGTAFREYLLRAGADVNGIDGHGNTPLLAAVMTQPDEQLDEPGGLSDLLHRGADPDCSKREDGSTALMQAIAQGKWRTLKPLLEAGANPYRTNRDRKTALDQIGKDKARRKTVAKLLQGLYAECWQRRQAERGPAS</sequence>
<dbReference type="SMART" id="SM00248">
    <property type="entry name" value="ANK"/>
    <property type="match status" value="3"/>
</dbReference>
<dbReference type="InterPro" id="IPR036770">
    <property type="entry name" value="Ankyrin_rpt-contain_sf"/>
</dbReference>
<dbReference type="PROSITE" id="PS50088">
    <property type="entry name" value="ANK_REPEAT"/>
    <property type="match status" value="1"/>
</dbReference>
<dbReference type="PROSITE" id="PS50297">
    <property type="entry name" value="ANK_REP_REGION"/>
    <property type="match status" value="1"/>
</dbReference>
<keyword evidence="5" id="KW-1185">Reference proteome</keyword>
<proteinExistence type="predicted"/>
<evidence type="ECO:0000256" key="1">
    <source>
        <dbReference type="ARBA" id="ARBA00022737"/>
    </source>
</evidence>
<dbReference type="InterPro" id="IPR002110">
    <property type="entry name" value="Ankyrin_rpt"/>
</dbReference>
<dbReference type="SUPFAM" id="SSF48403">
    <property type="entry name" value="Ankyrin repeat"/>
    <property type="match status" value="1"/>
</dbReference>
<dbReference type="Gene3D" id="1.25.40.20">
    <property type="entry name" value="Ankyrin repeat-containing domain"/>
    <property type="match status" value="1"/>
</dbReference>
<dbReference type="RefSeq" id="WP_105749644.1">
    <property type="nucleotide sequence ID" value="NZ_PVLQ01000104.1"/>
</dbReference>
<evidence type="ECO:0000256" key="3">
    <source>
        <dbReference type="PROSITE-ProRule" id="PRU00023"/>
    </source>
</evidence>
<dbReference type="Pfam" id="PF00023">
    <property type="entry name" value="Ank"/>
    <property type="match status" value="1"/>
</dbReference>
<gene>
    <name evidence="4" type="ORF">C6P64_16550</name>
</gene>
<dbReference type="PANTHER" id="PTHR24171">
    <property type="entry name" value="ANKYRIN REPEAT DOMAIN-CONTAINING PROTEIN 39-RELATED"/>
    <property type="match status" value="1"/>
</dbReference>
<dbReference type="OrthoDB" id="1438245at2"/>
<dbReference type="Proteomes" id="UP000238589">
    <property type="component" value="Unassembled WGS sequence"/>
</dbReference>
<dbReference type="AlphaFoldDB" id="A0A2S9K0S5"/>
<keyword evidence="1" id="KW-0677">Repeat</keyword>
<dbReference type="EMBL" id="PVLQ01000104">
    <property type="protein sequence ID" value="PRD64032.1"/>
    <property type="molecule type" value="Genomic_DNA"/>
</dbReference>
<accession>A0A2S9K0S5</accession>
<dbReference type="Pfam" id="PF12796">
    <property type="entry name" value="Ank_2"/>
    <property type="match status" value="1"/>
</dbReference>
<protein>
    <submittedName>
        <fullName evidence="4">Uncharacterized protein</fullName>
    </submittedName>
</protein>
<comment type="caution">
    <text evidence="4">The sequence shown here is derived from an EMBL/GenBank/DDBJ whole genome shotgun (WGS) entry which is preliminary data.</text>
</comment>
<keyword evidence="2 3" id="KW-0040">ANK repeat</keyword>
<reference evidence="4 5" key="1">
    <citation type="submission" date="2018-03" db="EMBL/GenBank/DDBJ databases">
        <title>Comparative genomics illustrates the genes involved in a hyperalkaliphilic mechanisms of Serpentinomonas isolated from highly-alkaline calcium-rich serpentinized springs.</title>
        <authorList>
            <person name="Suzuki S."/>
            <person name="Ishii S."/>
            <person name="Walworth N."/>
            <person name="Bird L."/>
            <person name="Kuenen J.G."/>
            <person name="Nealson K.H."/>
        </authorList>
    </citation>
    <scope>NUCLEOTIDE SEQUENCE [LARGE SCALE GENOMIC DNA]</scope>
    <source>
        <strain evidence="4 5">P1</strain>
    </source>
</reference>
<name>A0A2S9K0S5_9BURK</name>
<feature type="repeat" description="ANK" evidence="3">
    <location>
        <begin position="382"/>
        <end position="414"/>
    </location>
</feature>
<organism evidence="4 5">
    <name type="scientific">Malikia granosa</name>
    <dbReference type="NCBI Taxonomy" id="263067"/>
    <lineage>
        <taxon>Bacteria</taxon>
        <taxon>Pseudomonadati</taxon>
        <taxon>Pseudomonadota</taxon>
        <taxon>Betaproteobacteria</taxon>
        <taxon>Burkholderiales</taxon>
        <taxon>Comamonadaceae</taxon>
        <taxon>Malikia</taxon>
    </lineage>
</organism>
<evidence type="ECO:0000256" key="2">
    <source>
        <dbReference type="ARBA" id="ARBA00023043"/>
    </source>
</evidence>